<keyword evidence="3" id="KW-0732">Signal</keyword>
<dbReference type="Gene3D" id="3.50.30.30">
    <property type="match status" value="1"/>
</dbReference>
<evidence type="ECO:0000256" key="2">
    <source>
        <dbReference type="ARBA" id="ARBA00022670"/>
    </source>
</evidence>
<evidence type="ECO:0000256" key="6">
    <source>
        <dbReference type="PROSITE-ProRule" id="PRU01240"/>
    </source>
</evidence>
<dbReference type="PANTHER" id="PTHR10795">
    <property type="entry name" value="PROPROTEIN CONVERTASE SUBTILISIN/KEXIN"/>
    <property type="match status" value="1"/>
</dbReference>
<dbReference type="Gene3D" id="3.40.50.200">
    <property type="entry name" value="Peptidase S8/S53 domain"/>
    <property type="match status" value="1"/>
</dbReference>
<dbReference type="Gramene" id="OB04G10930.1">
    <property type="protein sequence ID" value="OB04G10930.1"/>
    <property type="gene ID" value="OB04G10930"/>
</dbReference>
<feature type="domain" description="Peptidase S8/S53" evidence="7">
    <location>
        <begin position="73"/>
        <end position="157"/>
    </location>
</feature>
<dbReference type="AlphaFoldDB" id="J3LVB8"/>
<dbReference type="SUPFAM" id="SSF52743">
    <property type="entry name" value="Subtilisin-like"/>
    <property type="match status" value="1"/>
</dbReference>
<keyword evidence="4" id="KW-0378">Hydrolase</keyword>
<dbReference type="eggNOG" id="ENOG502R8FD">
    <property type="taxonomic scope" value="Eukaryota"/>
</dbReference>
<dbReference type="PROSITE" id="PS51892">
    <property type="entry name" value="SUBTILASE"/>
    <property type="match status" value="1"/>
</dbReference>
<dbReference type="PROSITE" id="PS00138">
    <property type="entry name" value="SUBTILASE_SER"/>
    <property type="match status" value="1"/>
</dbReference>
<accession>J3LVB8</accession>
<comment type="similarity">
    <text evidence="1 6">Belongs to the peptidase S8 family.</text>
</comment>
<name>J3LVB8_ORYBR</name>
<evidence type="ECO:0000259" key="7">
    <source>
        <dbReference type="Pfam" id="PF00082"/>
    </source>
</evidence>
<reference evidence="8" key="1">
    <citation type="journal article" date="2013" name="Nat. Commun.">
        <title>Whole-genome sequencing of Oryza brachyantha reveals mechanisms underlying Oryza genome evolution.</title>
        <authorList>
            <person name="Chen J."/>
            <person name="Huang Q."/>
            <person name="Gao D."/>
            <person name="Wang J."/>
            <person name="Lang Y."/>
            <person name="Liu T."/>
            <person name="Li B."/>
            <person name="Bai Z."/>
            <person name="Luis Goicoechea J."/>
            <person name="Liang C."/>
            <person name="Chen C."/>
            <person name="Zhang W."/>
            <person name="Sun S."/>
            <person name="Liao Y."/>
            <person name="Zhang X."/>
            <person name="Yang L."/>
            <person name="Song C."/>
            <person name="Wang M."/>
            <person name="Shi J."/>
            <person name="Liu G."/>
            <person name="Liu J."/>
            <person name="Zhou H."/>
            <person name="Zhou W."/>
            <person name="Yu Q."/>
            <person name="An N."/>
            <person name="Chen Y."/>
            <person name="Cai Q."/>
            <person name="Wang B."/>
            <person name="Liu B."/>
            <person name="Min J."/>
            <person name="Huang Y."/>
            <person name="Wu H."/>
            <person name="Li Z."/>
            <person name="Zhang Y."/>
            <person name="Yin Y."/>
            <person name="Song W."/>
            <person name="Jiang J."/>
            <person name="Jackson S.A."/>
            <person name="Wing R.A."/>
            <person name="Wang J."/>
            <person name="Chen M."/>
        </authorList>
    </citation>
    <scope>NUCLEOTIDE SEQUENCE [LARGE SCALE GENOMIC DNA]</scope>
    <source>
        <strain evidence="8">cv. IRGC 101232</strain>
    </source>
</reference>
<comment type="caution">
    <text evidence="6">Lacks conserved residue(s) required for the propagation of feature annotation.</text>
</comment>
<evidence type="ECO:0000256" key="5">
    <source>
        <dbReference type="ARBA" id="ARBA00022825"/>
    </source>
</evidence>
<dbReference type="Pfam" id="PF00082">
    <property type="entry name" value="Peptidase_S8"/>
    <property type="match status" value="1"/>
</dbReference>
<evidence type="ECO:0000256" key="3">
    <source>
        <dbReference type="ARBA" id="ARBA00022729"/>
    </source>
</evidence>
<dbReference type="OMA" id="HELYPMI"/>
<dbReference type="EnsemblPlants" id="OB04G10930.1">
    <property type="protein sequence ID" value="OB04G10930.1"/>
    <property type="gene ID" value="OB04G10930"/>
</dbReference>
<sequence length="216" mass="23002">MPLAIKLLKEAGAKGIIFATYARDGLDILEDCGSMPCVLVDFEVAQQIKQSADENTALLVKVAAARTSIGDEVFAPKISTFSSRGPSPLWPDFLKPDVAAPGSNILAAVEDSYKFFSGTSMACPHVSGVAALLKAFHPDWSPAIIKSALVTTAINDRSGLPILADGLPQKIADPFDYGGGFIDPNRAIDPGLAYDVDLEHYNSFLECFYGNSSCEI</sequence>
<dbReference type="GO" id="GO:0004252">
    <property type="term" value="F:serine-type endopeptidase activity"/>
    <property type="evidence" value="ECO:0007669"/>
    <property type="project" value="InterPro"/>
</dbReference>
<keyword evidence="2" id="KW-0645">Protease</keyword>
<dbReference type="Proteomes" id="UP000006038">
    <property type="component" value="Chromosome 4"/>
</dbReference>
<dbReference type="InterPro" id="IPR000209">
    <property type="entry name" value="Peptidase_S8/S53_dom"/>
</dbReference>
<evidence type="ECO:0000256" key="4">
    <source>
        <dbReference type="ARBA" id="ARBA00022801"/>
    </source>
</evidence>
<dbReference type="STRING" id="4533.J3LVB8"/>
<reference evidence="8" key="2">
    <citation type="submission" date="2013-04" db="UniProtKB">
        <authorList>
            <consortium name="EnsemblPlants"/>
        </authorList>
    </citation>
    <scope>IDENTIFICATION</scope>
</reference>
<keyword evidence="9" id="KW-1185">Reference proteome</keyword>
<dbReference type="GO" id="GO:0006508">
    <property type="term" value="P:proteolysis"/>
    <property type="evidence" value="ECO:0007669"/>
    <property type="project" value="UniProtKB-KW"/>
</dbReference>
<dbReference type="InterPro" id="IPR036852">
    <property type="entry name" value="Peptidase_S8/S53_dom_sf"/>
</dbReference>
<dbReference type="InterPro" id="IPR045051">
    <property type="entry name" value="SBT"/>
</dbReference>
<dbReference type="CDD" id="cd02120">
    <property type="entry name" value="PA_subtilisin_like"/>
    <property type="match status" value="1"/>
</dbReference>
<proteinExistence type="inferred from homology"/>
<evidence type="ECO:0000313" key="9">
    <source>
        <dbReference type="Proteomes" id="UP000006038"/>
    </source>
</evidence>
<protein>
    <recommendedName>
        <fullName evidence="7">Peptidase S8/S53 domain-containing protein</fullName>
    </recommendedName>
</protein>
<keyword evidence="5" id="KW-0720">Serine protease</keyword>
<dbReference type="InterPro" id="IPR023828">
    <property type="entry name" value="Peptidase_S8_Ser-AS"/>
</dbReference>
<organism evidence="8">
    <name type="scientific">Oryza brachyantha</name>
    <name type="common">malo sina</name>
    <dbReference type="NCBI Taxonomy" id="4533"/>
    <lineage>
        <taxon>Eukaryota</taxon>
        <taxon>Viridiplantae</taxon>
        <taxon>Streptophyta</taxon>
        <taxon>Embryophyta</taxon>
        <taxon>Tracheophyta</taxon>
        <taxon>Spermatophyta</taxon>
        <taxon>Magnoliopsida</taxon>
        <taxon>Liliopsida</taxon>
        <taxon>Poales</taxon>
        <taxon>Poaceae</taxon>
        <taxon>BOP clade</taxon>
        <taxon>Oryzoideae</taxon>
        <taxon>Oryzeae</taxon>
        <taxon>Oryzinae</taxon>
        <taxon>Oryza</taxon>
    </lineage>
</organism>
<dbReference type="HOGENOM" id="CLU_1279384_0_0_1"/>
<evidence type="ECO:0000313" key="8">
    <source>
        <dbReference type="EnsemblPlants" id="OB04G10930.1"/>
    </source>
</evidence>
<evidence type="ECO:0000256" key="1">
    <source>
        <dbReference type="ARBA" id="ARBA00011073"/>
    </source>
</evidence>